<evidence type="ECO:0000256" key="1">
    <source>
        <dbReference type="ARBA" id="ARBA00004496"/>
    </source>
</evidence>
<dbReference type="HAMAP" id="MF_00100_B">
    <property type="entry name" value="IF_2_B"/>
    <property type="match status" value="1"/>
</dbReference>
<dbReference type="InterPro" id="IPR000178">
    <property type="entry name" value="TF_IF2_bacterial-like"/>
</dbReference>
<dbReference type="InterPro" id="IPR023115">
    <property type="entry name" value="TIF_IF2_dom3"/>
</dbReference>
<dbReference type="SUPFAM" id="SSF50447">
    <property type="entry name" value="Translation proteins"/>
    <property type="match status" value="2"/>
</dbReference>
<reference evidence="9" key="1">
    <citation type="submission" date="2020-05" db="EMBL/GenBank/DDBJ databases">
        <authorList>
            <person name="Chiriac C."/>
            <person name="Salcher M."/>
            <person name="Ghai R."/>
            <person name="Kavagutti S V."/>
        </authorList>
    </citation>
    <scope>NUCLEOTIDE SEQUENCE</scope>
</reference>
<dbReference type="FunFam" id="3.40.50.10050:FF:000001">
    <property type="entry name" value="Translation initiation factor IF-2"/>
    <property type="match status" value="1"/>
</dbReference>
<comment type="subcellular location">
    <subcellularLocation>
        <location evidence="1">Cytoplasm</location>
    </subcellularLocation>
</comment>
<dbReference type="InterPro" id="IPR044145">
    <property type="entry name" value="IF2_II"/>
</dbReference>
<dbReference type="CDD" id="cd01887">
    <property type="entry name" value="IF2_eIF5B"/>
    <property type="match status" value="1"/>
</dbReference>
<dbReference type="PROSITE" id="PS51722">
    <property type="entry name" value="G_TR_2"/>
    <property type="match status" value="1"/>
</dbReference>
<dbReference type="CDD" id="cd03702">
    <property type="entry name" value="IF2_mtIF2_II"/>
    <property type="match status" value="1"/>
</dbReference>
<dbReference type="PANTHER" id="PTHR43381:SF5">
    <property type="entry name" value="TR-TYPE G DOMAIN-CONTAINING PROTEIN"/>
    <property type="match status" value="1"/>
</dbReference>
<protein>
    <submittedName>
        <fullName evidence="9">Unannotated protein</fullName>
    </submittedName>
</protein>
<evidence type="ECO:0000313" key="9">
    <source>
        <dbReference type="EMBL" id="CAB4772626.1"/>
    </source>
</evidence>
<evidence type="ECO:0000256" key="4">
    <source>
        <dbReference type="ARBA" id="ARBA00022540"/>
    </source>
</evidence>
<dbReference type="InterPro" id="IPR009000">
    <property type="entry name" value="Transl_B-barrel_sf"/>
</dbReference>
<dbReference type="EMBL" id="CAEZZP010000049">
    <property type="protein sequence ID" value="CAB4772626.1"/>
    <property type="molecule type" value="Genomic_DNA"/>
</dbReference>
<evidence type="ECO:0000259" key="8">
    <source>
        <dbReference type="PROSITE" id="PS51722"/>
    </source>
</evidence>
<dbReference type="SUPFAM" id="SSF52156">
    <property type="entry name" value="Initiation factor IF2/eIF5b, domain 3"/>
    <property type="match status" value="1"/>
</dbReference>
<dbReference type="InterPro" id="IPR036925">
    <property type="entry name" value="TIF_IF2_dom3_sf"/>
</dbReference>
<dbReference type="CDD" id="cd03692">
    <property type="entry name" value="mtIF2_IVc"/>
    <property type="match status" value="1"/>
</dbReference>
<dbReference type="GO" id="GO:0003924">
    <property type="term" value="F:GTPase activity"/>
    <property type="evidence" value="ECO:0007669"/>
    <property type="project" value="InterPro"/>
</dbReference>
<dbReference type="AlphaFoldDB" id="A0A6J6VM31"/>
<dbReference type="GO" id="GO:0005525">
    <property type="term" value="F:GTP binding"/>
    <property type="evidence" value="ECO:0007669"/>
    <property type="project" value="UniProtKB-KW"/>
</dbReference>
<dbReference type="Gene3D" id="3.40.50.300">
    <property type="entry name" value="P-loop containing nucleotide triphosphate hydrolases"/>
    <property type="match status" value="1"/>
</dbReference>
<keyword evidence="6" id="KW-0648">Protein biosynthesis</keyword>
<evidence type="ECO:0000256" key="7">
    <source>
        <dbReference type="ARBA" id="ARBA00023134"/>
    </source>
</evidence>
<comment type="similarity">
    <text evidence="2">Belongs to the TRAFAC class translation factor GTPase superfamily. Classic translation factor GTPase family. IF-2 subfamily.</text>
</comment>
<accession>A0A6J6VM31</accession>
<dbReference type="Gene3D" id="3.40.50.10050">
    <property type="entry name" value="Translation initiation factor IF- 2, domain 3"/>
    <property type="match status" value="1"/>
</dbReference>
<dbReference type="Pfam" id="PF22042">
    <property type="entry name" value="EF-G_D2"/>
    <property type="match status" value="1"/>
</dbReference>
<dbReference type="InterPro" id="IPR053905">
    <property type="entry name" value="EF-G-like_DII"/>
</dbReference>
<dbReference type="NCBIfam" id="TIGR00231">
    <property type="entry name" value="small_GTP"/>
    <property type="match status" value="1"/>
</dbReference>
<keyword evidence="5" id="KW-0547">Nucleotide-binding</keyword>
<keyword evidence="7" id="KW-0342">GTP-binding</keyword>
<dbReference type="InterPro" id="IPR005225">
    <property type="entry name" value="Small_GTP-bd"/>
</dbReference>
<dbReference type="FunFam" id="2.40.30.10:FF:000007">
    <property type="entry name" value="Translation initiation factor IF-2"/>
    <property type="match status" value="1"/>
</dbReference>
<sequence length="486" mass="52655">MLDKIRNANVVSGEAGGITQHIGAYQVVQDGKKVTFIDTPGHAAFTQMRARGAQVTDIVVLMVAADDGVMPQTIEAISHARAAGVPMVVAINKIDKENADVQRVLAQLAEQLLVPESWGGDTICVEMSAQQNLGVDDLIEQLTIVAEIEELTANPSGRAKGVVLEANLDTGRGPVATILVDKGTLKVGDPIVAGGAWGRVRAMIDDKGQQIKEAGPSTPVQVLGLSTVPQAGDEFRVAPDEKTARTVGEAREQRLRAKAQRGDARVQRGVKLEDVFTQIQAGEVATLNLILKADVQGSLEAVTDSLRRLERDEVKLAFVHRAVGGVTENDITLAAATNATILGFNVRPDRKARDLAEAEHVEIRSYEIIYKLLEDIESAMIGMLAPEYEEIVTGEAEVREVFRVPKLGGIAGCYVRTGQITRGTKVRFIREGVIIWKGAITSLRRFKDDVREVREGFECGIGLSDFQDLKPGDLIETFEEKLVVRT</sequence>
<name>A0A6J6VM31_9ZZZZ</name>
<evidence type="ECO:0000256" key="5">
    <source>
        <dbReference type="ARBA" id="ARBA00022741"/>
    </source>
</evidence>
<keyword evidence="3" id="KW-0963">Cytoplasm</keyword>
<keyword evidence="4" id="KW-0396">Initiation factor</keyword>
<dbReference type="FunFam" id="3.40.50.300:FF:000019">
    <property type="entry name" value="Translation initiation factor IF-2"/>
    <property type="match status" value="1"/>
</dbReference>
<dbReference type="GO" id="GO:0005829">
    <property type="term" value="C:cytosol"/>
    <property type="evidence" value="ECO:0007669"/>
    <property type="project" value="TreeGrafter"/>
</dbReference>
<dbReference type="GO" id="GO:0003743">
    <property type="term" value="F:translation initiation factor activity"/>
    <property type="evidence" value="ECO:0007669"/>
    <property type="project" value="UniProtKB-KW"/>
</dbReference>
<dbReference type="InterPro" id="IPR004161">
    <property type="entry name" value="EFTu-like_2"/>
</dbReference>
<dbReference type="Pfam" id="PF11987">
    <property type="entry name" value="IF-2"/>
    <property type="match status" value="1"/>
</dbReference>
<dbReference type="InterPro" id="IPR000795">
    <property type="entry name" value="T_Tr_GTP-bd_dom"/>
</dbReference>
<evidence type="ECO:0000256" key="2">
    <source>
        <dbReference type="ARBA" id="ARBA00007733"/>
    </source>
</evidence>
<dbReference type="InterPro" id="IPR027417">
    <property type="entry name" value="P-loop_NTPase"/>
</dbReference>
<dbReference type="NCBIfam" id="TIGR00487">
    <property type="entry name" value="IF-2"/>
    <property type="match status" value="1"/>
</dbReference>
<organism evidence="9">
    <name type="scientific">freshwater metagenome</name>
    <dbReference type="NCBI Taxonomy" id="449393"/>
    <lineage>
        <taxon>unclassified sequences</taxon>
        <taxon>metagenomes</taxon>
        <taxon>ecological metagenomes</taxon>
    </lineage>
</organism>
<evidence type="ECO:0000256" key="3">
    <source>
        <dbReference type="ARBA" id="ARBA00022490"/>
    </source>
</evidence>
<dbReference type="PANTHER" id="PTHR43381">
    <property type="entry name" value="TRANSLATION INITIATION FACTOR IF-2-RELATED"/>
    <property type="match status" value="1"/>
</dbReference>
<dbReference type="InterPro" id="IPR015760">
    <property type="entry name" value="TIF_IF2"/>
</dbReference>
<dbReference type="SUPFAM" id="SSF52540">
    <property type="entry name" value="P-loop containing nucleoside triphosphate hydrolases"/>
    <property type="match status" value="1"/>
</dbReference>
<dbReference type="Pfam" id="PF00009">
    <property type="entry name" value="GTP_EFTU"/>
    <property type="match status" value="1"/>
</dbReference>
<feature type="domain" description="Tr-type G" evidence="8">
    <location>
        <begin position="1"/>
        <end position="152"/>
    </location>
</feature>
<evidence type="ECO:0000256" key="6">
    <source>
        <dbReference type="ARBA" id="ARBA00022917"/>
    </source>
</evidence>
<dbReference type="Gene3D" id="2.40.30.10">
    <property type="entry name" value="Translation factors"/>
    <property type="match status" value="2"/>
</dbReference>
<gene>
    <name evidence="9" type="ORF">UFOPK2880_00910</name>
</gene>
<proteinExistence type="inferred from homology"/>
<dbReference type="Pfam" id="PF03144">
    <property type="entry name" value="GTP_EFTU_D2"/>
    <property type="match status" value="1"/>
</dbReference>
<dbReference type="PROSITE" id="PS01176">
    <property type="entry name" value="IF2"/>
    <property type="match status" value="1"/>
</dbReference>
<dbReference type="FunFam" id="2.40.30.10:FF:000008">
    <property type="entry name" value="Translation initiation factor IF-2"/>
    <property type="match status" value="1"/>
</dbReference>